<sequence length="163" mass="18353">MLLYAVLVFNLYTICYGYIDIGKYLKVCDRNSDEANDCIAEAVQDGIAAMAGGIEEMGVPSIDPYHQKELRAEYNNNQISAKMNMKDIYVHGLKGAKVHSARLRADEDKFHLEVDLTSPRVFVTGQYHGEGRYNSLKIAAKGSFNSTMSISIILEYNIFYLHN</sequence>
<dbReference type="Pfam" id="PF06585">
    <property type="entry name" value="JHBP"/>
    <property type="match status" value="1"/>
</dbReference>
<name>A0A8K1P923_CORCP</name>
<dbReference type="InterPro" id="IPR038606">
    <property type="entry name" value="To_sf"/>
</dbReference>
<protein>
    <submittedName>
        <fullName evidence="1">Putative odorant binding protein 2</fullName>
    </submittedName>
</protein>
<dbReference type="SMR" id="A0A8K1P923"/>
<dbReference type="PANTHER" id="PTHR11008:SF18">
    <property type="entry name" value="BCDNA.GH05536-RELATED"/>
    <property type="match status" value="1"/>
</dbReference>
<dbReference type="InterPro" id="IPR010562">
    <property type="entry name" value="Haemolymph_juvenile_hormone-bd"/>
</dbReference>
<dbReference type="PANTHER" id="PTHR11008">
    <property type="entry name" value="PROTEIN TAKEOUT-LIKE PROTEIN"/>
    <property type="match status" value="1"/>
</dbReference>
<dbReference type="Gene3D" id="3.15.10.30">
    <property type="entry name" value="Haemolymph juvenile hormone binding protein"/>
    <property type="match status" value="1"/>
</dbReference>
<accession>A0A8K1P923</accession>
<dbReference type="GO" id="GO:0005615">
    <property type="term" value="C:extracellular space"/>
    <property type="evidence" value="ECO:0007669"/>
    <property type="project" value="TreeGrafter"/>
</dbReference>
<proteinExistence type="evidence at transcript level"/>
<organism evidence="1">
    <name type="scientific">Corcyra cephalonica</name>
    <name type="common">Rice moth</name>
    <dbReference type="NCBI Taxonomy" id="139036"/>
    <lineage>
        <taxon>Eukaryota</taxon>
        <taxon>Metazoa</taxon>
        <taxon>Ecdysozoa</taxon>
        <taxon>Arthropoda</taxon>
        <taxon>Hexapoda</taxon>
        <taxon>Insecta</taxon>
        <taxon>Pterygota</taxon>
        <taxon>Neoptera</taxon>
        <taxon>Endopterygota</taxon>
        <taxon>Lepidoptera</taxon>
        <taxon>Glossata</taxon>
        <taxon>Ditrysia</taxon>
        <taxon>Pyraloidea</taxon>
        <taxon>Pyralidae</taxon>
        <taxon>Galleriinae</taxon>
        <taxon>Corcyra</taxon>
    </lineage>
</organism>
<dbReference type="EMBL" id="MT877074">
    <property type="protein sequence ID" value="UDM59899.1"/>
    <property type="molecule type" value="mRNA"/>
</dbReference>
<reference evidence="1" key="1">
    <citation type="submission" date="2020-08" db="EMBL/GenBank/DDBJ databases">
        <authorList>
            <person name="Li P."/>
        </authorList>
    </citation>
    <scope>NUCLEOTIDE SEQUENCE</scope>
    <source>
        <strain evidence="1">Cluster-2393.8852</strain>
    </source>
</reference>
<dbReference type="AlphaFoldDB" id="A0A8K1P923"/>
<evidence type="ECO:0000313" key="1">
    <source>
        <dbReference type="EMBL" id="UDM59899.1"/>
    </source>
</evidence>